<accession>A0ABN7K8S2</accession>
<keyword evidence="6" id="KW-0812">Transmembrane</keyword>
<evidence type="ECO:0000256" key="5">
    <source>
        <dbReference type="SAM" id="Coils"/>
    </source>
</evidence>
<evidence type="ECO:0000256" key="3">
    <source>
        <dbReference type="ARBA" id="ARBA00023054"/>
    </source>
</evidence>
<comment type="function">
    <text evidence="1">Involved in DNA recombination.</text>
</comment>
<feature type="coiled-coil region" evidence="5">
    <location>
        <begin position="67"/>
        <end position="143"/>
    </location>
</feature>
<keyword evidence="6" id="KW-0472">Membrane</keyword>
<dbReference type="PANTHER" id="PTHR30563">
    <property type="entry name" value="DNA RECOMBINATION PROTEIN RMUC"/>
    <property type="match status" value="1"/>
</dbReference>
<sequence>MQIELILYAIIGALSFLLVLFVTLFILKALKANNLKIQNLQKELSISELSIRLENLALNISDKDEFIRSLEEKIQRQEYIQNDLEQLNSELKTELASTKKAEQMYKNQNDYNSHQNEYLRDEKDRLKTELSALKTSLDERQKSFDELETRLNSEFEILATRILNEKAQNFKTQSTNSLELMLKPLKDQIANFEKRTNEIHDKSQENSINLQNELKRIFEMGLNMSKEATNLTNALKSNNKIAGNWGEAQLERTLQSAGLVKDIHYITQANFKDENGAKFIPDFVLILPDQKHMVIDSKVSLVAYEKAISADSDAEYAKAMSEHVKSIKSHVDSLSTKEYSKLKDLKSPDFVLMFMPIEASYIEAMRYDREIFSYAYDKAVILVSHTTLMPIVRTISNLWRIERGNQEARQIAQSATDIYDKLCVVGREIAKLGSSLQSTCKQYNQAVISLSGRQGLYGKVDRFKQLSSDKNILPDVKNVEIDVQMPKMLDKQDA</sequence>
<keyword evidence="6" id="KW-1133">Transmembrane helix</keyword>
<keyword evidence="3 5" id="KW-0175">Coiled coil</keyword>
<comment type="similarity">
    <text evidence="2">Belongs to the RmuC family.</text>
</comment>
<organism evidence="7 8">
    <name type="scientific">Campylobacter majalis</name>
    <dbReference type="NCBI Taxonomy" id="2790656"/>
    <lineage>
        <taxon>Bacteria</taxon>
        <taxon>Pseudomonadati</taxon>
        <taxon>Campylobacterota</taxon>
        <taxon>Epsilonproteobacteria</taxon>
        <taxon>Campylobacterales</taxon>
        <taxon>Campylobacteraceae</taxon>
        <taxon>Campylobacter</taxon>
    </lineage>
</organism>
<dbReference type="InterPro" id="IPR003798">
    <property type="entry name" value="DNA_recombination_RmuC"/>
</dbReference>
<dbReference type="PANTHER" id="PTHR30563:SF0">
    <property type="entry name" value="DNA RECOMBINATION PROTEIN RMUC"/>
    <property type="match status" value="1"/>
</dbReference>
<dbReference type="EMBL" id="CAJHOF010000010">
    <property type="protein sequence ID" value="CAD7288934.1"/>
    <property type="molecule type" value="Genomic_DNA"/>
</dbReference>
<proteinExistence type="inferred from homology"/>
<protein>
    <recommendedName>
        <fullName evidence="9">DNA recombination protein RmuC</fullName>
    </recommendedName>
</protein>
<reference evidence="7 8" key="1">
    <citation type="submission" date="2020-11" db="EMBL/GenBank/DDBJ databases">
        <authorList>
            <person name="Peeters C."/>
        </authorList>
    </citation>
    <scope>NUCLEOTIDE SEQUENCE [LARGE SCALE GENOMIC DNA]</scope>
    <source>
        <strain evidence="7 8">LMG 7974</strain>
    </source>
</reference>
<evidence type="ECO:0000313" key="7">
    <source>
        <dbReference type="EMBL" id="CAD7288934.1"/>
    </source>
</evidence>
<evidence type="ECO:0000256" key="6">
    <source>
        <dbReference type="SAM" id="Phobius"/>
    </source>
</evidence>
<feature type="transmembrane region" description="Helical" evidence="6">
    <location>
        <begin position="6"/>
        <end position="27"/>
    </location>
</feature>
<evidence type="ECO:0000256" key="4">
    <source>
        <dbReference type="ARBA" id="ARBA00023172"/>
    </source>
</evidence>
<dbReference type="RefSeq" id="WP_229933035.1">
    <property type="nucleotide sequence ID" value="NZ_CAJHOF010000010.1"/>
</dbReference>
<dbReference type="Pfam" id="PF02646">
    <property type="entry name" value="RmuC"/>
    <property type="match status" value="1"/>
</dbReference>
<evidence type="ECO:0008006" key="9">
    <source>
        <dbReference type="Google" id="ProtNLM"/>
    </source>
</evidence>
<comment type="caution">
    <text evidence="7">The sequence shown here is derived from an EMBL/GenBank/DDBJ whole genome shotgun (WGS) entry which is preliminary data.</text>
</comment>
<evidence type="ECO:0000256" key="2">
    <source>
        <dbReference type="ARBA" id="ARBA00009840"/>
    </source>
</evidence>
<gene>
    <name evidence="7" type="ORF">LMG7974_01245</name>
</gene>
<dbReference type="Proteomes" id="UP000789803">
    <property type="component" value="Unassembled WGS sequence"/>
</dbReference>
<name>A0ABN7K8S2_9BACT</name>
<keyword evidence="8" id="KW-1185">Reference proteome</keyword>
<evidence type="ECO:0000313" key="8">
    <source>
        <dbReference type="Proteomes" id="UP000789803"/>
    </source>
</evidence>
<evidence type="ECO:0000256" key="1">
    <source>
        <dbReference type="ARBA" id="ARBA00003416"/>
    </source>
</evidence>
<keyword evidence="4" id="KW-0233">DNA recombination</keyword>